<evidence type="ECO:0000256" key="5">
    <source>
        <dbReference type="ARBA" id="ARBA00022737"/>
    </source>
</evidence>
<feature type="transmembrane region" description="Helical" evidence="9">
    <location>
        <begin position="224"/>
        <end position="242"/>
    </location>
</feature>
<dbReference type="GO" id="GO:0016020">
    <property type="term" value="C:membrane"/>
    <property type="evidence" value="ECO:0007669"/>
    <property type="project" value="UniProtKB-SubCell"/>
</dbReference>
<keyword evidence="2" id="KW-0433">Leucine-rich repeat</keyword>
<evidence type="ECO:0000256" key="10">
    <source>
        <dbReference type="SAM" id="SignalP"/>
    </source>
</evidence>
<organism evidence="12 13">
    <name type="scientific">Rubus argutus</name>
    <name type="common">Southern blackberry</name>
    <dbReference type="NCBI Taxonomy" id="59490"/>
    <lineage>
        <taxon>Eukaryota</taxon>
        <taxon>Viridiplantae</taxon>
        <taxon>Streptophyta</taxon>
        <taxon>Embryophyta</taxon>
        <taxon>Tracheophyta</taxon>
        <taxon>Spermatophyta</taxon>
        <taxon>Magnoliopsida</taxon>
        <taxon>eudicotyledons</taxon>
        <taxon>Gunneridae</taxon>
        <taxon>Pentapetalae</taxon>
        <taxon>rosids</taxon>
        <taxon>fabids</taxon>
        <taxon>Rosales</taxon>
        <taxon>Rosaceae</taxon>
        <taxon>Rosoideae</taxon>
        <taxon>Rosoideae incertae sedis</taxon>
        <taxon>Rubus</taxon>
    </lineage>
</organism>
<evidence type="ECO:0000256" key="3">
    <source>
        <dbReference type="ARBA" id="ARBA00022692"/>
    </source>
</evidence>
<keyword evidence="5" id="KW-0677">Repeat</keyword>
<gene>
    <name evidence="12" type="ORF">M0R45_015447</name>
</gene>
<feature type="signal peptide" evidence="10">
    <location>
        <begin position="1"/>
        <end position="29"/>
    </location>
</feature>
<evidence type="ECO:0000256" key="6">
    <source>
        <dbReference type="ARBA" id="ARBA00022989"/>
    </source>
</evidence>
<dbReference type="AlphaFoldDB" id="A0AAW1XRN6"/>
<name>A0AAW1XRN6_RUBAR</name>
<evidence type="ECO:0000256" key="9">
    <source>
        <dbReference type="SAM" id="Phobius"/>
    </source>
</evidence>
<proteinExistence type="predicted"/>
<dbReference type="PANTHER" id="PTHR48007:SF77">
    <property type="entry name" value="PROTEIN KINASE DOMAIN-CONTAINING PROTEIN"/>
    <property type="match status" value="1"/>
</dbReference>
<dbReference type="Pfam" id="PF13855">
    <property type="entry name" value="LRR_8"/>
    <property type="match status" value="1"/>
</dbReference>
<feature type="domain" description="Protein kinase" evidence="11">
    <location>
        <begin position="302"/>
        <end position="563"/>
    </location>
</feature>
<accession>A0AAW1XRN6</accession>
<comment type="subcellular location">
    <subcellularLocation>
        <location evidence="1">Membrane</location>
    </subcellularLocation>
</comment>
<evidence type="ECO:0000256" key="8">
    <source>
        <dbReference type="ARBA" id="ARBA00023180"/>
    </source>
</evidence>
<dbReference type="PROSITE" id="PS50011">
    <property type="entry name" value="PROTEIN_KINASE_DOM"/>
    <property type="match status" value="1"/>
</dbReference>
<keyword evidence="13" id="KW-1185">Reference proteome</keyword>
<dbReference type="InterPro" id="IPR011009">
    <property type="entry name" value="Kinase-like_dom_sf"/>
</dbReference>
<comment type="caution">
    <text evidence="12">The sequence shown here is derived from an EMBL/GenBank/DDBJ whole genome shotgun (WGS) entry which is preliminary data.</text>
</comment>
<dbReference type="SUPFAM" id="SSF52058">
    <property type="entry name" value="L domain-like"/>
    <property type="match status" value="1"/>
</dbReference>
<keyword evidence="6 9" id="KW-1133">Transmembrane helix</keyword>
<dbReference type="GO" id="GO:0005524">
    <property type="term" value="F:ATP binding"/>
    <property type="evidence" value="ECO:0007669"/>
    <property type="project" value="InterPro"/>
</dbReference>
<dbReference type="InterPro" id="IPR001611">
    <property type="entry name" value="Leu-rich_rpt"/>
</dbReference>
<keyword evidence="3 9" id="KW-0812">Transmembrane</keyword>
<sequence length="601" mass="68430">MQNRSSFNLFLKGLIFIGVLFLSTAECKGGESAEFESLLRFIRAVDPQHVLNVGHNVRYSCKHKLKGVKCNSQGNSISEIWLENLHLSGTLDVDSLCKLPNLRVVSLARNRIRGTISNSILHCTRLNYLNLDSNFLTGRIPKALSKLKHLNRLDISNNHFTRDIPSSKEEYQQLHTYFKTSQRYDTMVQEMAVHPMRIMTESGSPSSPPKPKEKQPRHKRIYCMLPLIFGIGFFLVFIFFAGRKAAKLATEREILKSLQEYSTPNLKVDPAKVREEEKPIENRSELVFFVEEHESFKLEDLLEATADLRNQSFCSSLYKVILKNNALYAVKRLKKLQVSFEEFGQAMNQIGNIKHPNILPLIGYNSTNEEKLLIYKYQSNGSLLNLLEDYTRGKRDFPWRVRLSIAHGIARGLDFIYQRSDESLPHGNLKLSNILLDEKNEPLISEYGFSKFFEPLKGCVIVSNGYTAPEKELSEKGDVYSFGVILLELLTGKTVETSGIDLPKWVTAMVKEEWTGEVFDKEVAKAAKEWAFPLLNIALKCVSAAPQNRPSVAEVYNKIEEVIQDNLNTSDCPTGYGTYEDTYSMLHSIIPETWDTPGSNY</sequence>
<evidence type="ECO:0000256" key="7">
    <source>
        <dbReference type="ARBA" id="ARBA00023136"/>
    </source>
</evidence>
<dbReference type="GO" id="GO:0004672">
    <property type="term" value="F:protein kinase activity"/>
    <property type="evidence" value="ECO:0007669"/>
    <property type="project" value="InterPro"/>
</dbReference>
<keyword evidence="7 9" id="KW-0472">Membrane</keyword>
<evidence type="ECO:0000256" key="2">
    <source>
        <dbReference type="ARBA" id="ARBA00022614"/>
    </source>
</evidence>
<dbReference type="Gene3D" id="1.10.510.10">
    <property type="entry name" value="Transferase(Phosphotransferase) domain 1"/>
    <property type="match status" value="1"/>
</dbReference>
<feature type="chain" id="PRO_5043385384" description="Protein kinase domain-containing protein" evidence="10">
    <location>
        <begin position="30"/>
        <end position="601"/>
    </location>
</feature>
<evidence type="ECO:0000256" key="1">
    <source>
        <dbReference type="ARBA" id="ARBA00004370"/>
    </source>
</evidence>
<reference evidence="12 13" key="1">
    <citation type="journal article" date="2023" name="G3 (Bethesda)">
        <title>A chromosome-length genome assembly and annotation of blackberry (Rubus argutus, cv. 'Hillquist').</title>
        <authorList>
            <person name="Bruna T."/>
            <person name="Aryal R."/>
            <person name="Dudchenko O."/>
            <person name="Sargent D.J."/>
            <person name="Mead D."/>
            <person name="Buti M."/>
            <person name="Cavallini A."/>
            <person name="Hytonen T."/>
            <person name="Andres J."/>
            <person name="Pham M."/>
            <person name="Weisz D."/>
            <person name="Mascagni F."/>
            <person name="Usai G."/>
            <person name="Natali L."/>
            <person name="Bassil N."/>
            <person name="Fernandez G.E."/>
            <person name="Lomsadze A."/>
            <person name="Armour M."/>
            <person name="Olukolu B."/>
            <person name="Poorten T."/>
            <person name="Britton C."/>
            <person name="Davik J."/>
            <person name="Ashrafi H."/>
            <person name="Aiden E.L."/>
            <person name="Borodovsky M."/>
            <person name="Worthington M."/>
        </authorList>
    </citation>
    <scope>NUCLEOTIDE SEQUENCE [LARGE SCALE GENOMIC DNA]</scope>
    <source>
        <strain evidence="12">PI 553951</strain>
    </source>
</reference>
<dbReference type="InterPro" id="IPR032675">
    <property type="entry name" value="LRR_dom_sf"/>
</dbReference>
<dbReference type="Proteomes" id="UP001457282">
    <property type="component" value="Unassembled WGS sequence"/>
</dbReference>
<dbReference type="Gene3D" id="3.80.10.10">
    <property type="entry name" value="Ribonuclease Inhibitor"/>
    <property type="match status" value="1"/>
</dbReference>
<dbReference type="PANTHER" id="PTHR48007">
    <property type="entry name" value="LEUCINE-RICH REPEAT RECEPTOR-LIKE PROTEIN KINASE PXC1"/>
    <property type="match status" value="1"/>
</dbReference>
<dbReference type="Pfam" id="PF00069">
    <property type="entry name" value="Pkinase"/>
    <property type="match status" value="1"/>
</dbReference>
<dbReference type="InterPro" id="IPR046959">
    <property type="entry name" value="PRK1-6/SRF4-like"/>
</dbReference>
<dbReference type="EMBL" id="JBEDUW010000003">
    <property type="protein sequence ID" value="KAK9938725.1"/>
    <property type="molecule type" value="Genomic_DNA"/>
</dbReference>
<keyword evidence="8" id="KW-0325">Glycoprotein</keyword>
<dbReference type="InterPro" id="IPR000719">
    <property type="entry name" value="Prot_kinase_dom"/>
</dbReference>
<dbReference type="SUPFAM" id="SSF56112">
    <property type="entry name" value="Protein kinase-like (PK-like)"/>
    <property type="match status" value="1"/>
</dbReference>
<keyword evidence="4 10" id="KW-0732">Signal</keyword>
<evidence type="ECO:0000259" key="11">
    <source>
        <dbReference type="PROSITE" id="PS50011"/>
    </source>
</evidence>
<dbReference type="Gene3D" id="3.30.200.20">
    <property type="entry name" value="Phosphorylase Kinase, domain 1"/>
    <property type="match status" value="1"/>
</dbReference>
<dbReference type="FunFam" id="3.80.10.10:FF:000041">
    <property type="entry name" value="LRR receptor-like serine/threonine-protein kinase ERECTA"/>
    <property type="match status" value="1"/>
</dbReference>
<evidence type="ECO:0000313" key="12">
    <source>
        <dbReference type="EMBL" id="KAK9938725.1"/>
    </source>
</evidence>
<protein>
    <recommendedName>
        <fullName evidence="11">Protein kinase domain-containing protein</fullName>
    </recommendedName>
</protein>
<evidence type="ECO:0000313" key="13">
    <source>
        <dbReference type="Proteomes" id="UP001457282"/>
    </source>
</evidence>
<evidence type="ECO:0000256" key="4">
    <source>
        <dbReference type="ARBA" id="ARBA00022729"/>
    </source>
</evidence>